<gene>
    <name evidence="7" type="ORF">ACI2JU_04085</name>
</gene>
<evidence type="ECO:0000313" key="7">
    <source>
        <dbReference type="EMBL" id="MFK3863052.1"/>
    </source>
</evidence>
<organism evidence="7 8">
    <name type="scientific">Pseudoalteromonas rhizosphaerae</name>
    <dbReference type="NCBI Taxonomy" id="2518973"/>
    <lineage>
        <taxon>Bacteria</taxon>
        <taxon>Pseudomonadati</taxon>
        <taxon>Pseudomonadota</taxon>
        <taxon>Gammaproteobacteria</taxon>
        <taxon>Alteromonadales</taxon>
        <taxon>Pseudoalteromonadaceae</taxon>
        <taxon>Pseudoalteromonas</taxon>
    </lineage>
</organism>
<accession>A0ABW8KT99</accession>
<dbReference type="PANTHER" id="PTHR30250">
    <property type="entry name" value="PST FAMILY PREDICTED COLANIC ACID TRANSPORTER"/>
    <property type="match status" value="1"/>
</dbReference>
<evidence type="ECO:0000256" key="6">
    <source>
        <dbReference type="SAM" id="Phobius"/>
    </source>
</evidence>
<feature type="transmembrane region" description="Helical" evidence="6">
    <location>
        <begin position="171"/>
        <end position="192"/>
    </location>
</feature>
<protein>
    <submittedName>
        <fullName evidence="7">Lipopolysaccharide biosynthesis protein</fullName>
    </submittedName>
</protein>
<dbReference type="Proteomes" id="UP001620262">
    <property type="component" value="Unassembled WGS sequence"/>
</dbReference>
<dbReference type="RefSeq" id="WP_404674790.1">
    <property type="nucleotide sequence ID" value="NZ_JBJDOT010000004.1"/>
</dbReference>
<feature type="transmembrane region" description="Helical" evidence="6">
    <location>
        <begin position="36"/>
        <end position="55"/>
    </location>
</feature>
<evidence type="ECO:0000256" key="1">
    <source>
        <dbReference type="ARBA" id="ARBA00004651"/>
    </source>
</evidence>
<feature type="transmembrane region" description="Helical" evidence="6">
    <location>
        <begin position="113"/>
        <end position="135"/>
    </location>
</feature>
<feature type="transmembrane region" description="Helical" evidence="6">
    <location>
        <begin position="142"/>
        <end position="165"/>
    </location>
</feature>
<keyword evidence="5 6" id="KW-0472">Membrane</keyword>
<evidence type="ECO:0000313" key="8">
    <source>
        <dbReference type="Proteomes" id="UP001620262"/>
    </source>
</evidence>
<keyword evidence="4 6" id="KW-1133">Transmembrane helix</keyword>
<dbReference type="InterPro" id="IPR050833">
    <property type="entry name" value="Poly_Biosynth_Transport"/>
</dbReference>
<feature type="transmembrane region" description="Helical" evidence="6">
    <location>
        <begin position="294"/>
        <end position="314"/>
    </location>
</feature>
<feature type="transmembrane region" description="Helical" evidence="6">
    <location>
        <begin position="7"/>
        <end position="30"/>
    </location>
</feature>
<dbReference type="EMBL" id="JBJDOT010000004">
    <property type="protein sequence ID" value="MFK3863052.1"/>
    <property type="molecule type" value="Genomic_DNA"/>
</dbReference>
<feature type="transmembrane region" description="Helical" evidence="6">
    <location>
        <begin position="76"/>
        <end position="98"/>
    </location>
</feature>
<feature type="transmembrane region" description="Helical" evidence="6">
    <location>
        <begin position="413"/>
        <end position="433"/>
    </location>
</feature>
<feature type="transmembrane region" description="Helical" evidence="6">
    <location>
        <begin position="326"/>
        <end position="348"/>
    </location>
</feature>
<comment type="caution">
    <text evidence="7">The sequence shown here is derived from an EMBL/GenBank/DDBJ whole genome shotgun (WGS) entry which is preliminary data.</text>
</comment>
<proteinExistence type="predicted"/>
<sequence length="474" mass="53351">MNLRKILLFSLGPLGNAVLGLFILPISAWFFTTEDIGRLSMYQLVVSFSIILFGMGLDQGYVREYHDSPGRQKDTLFKTLFLSAVALLLFIVLASFLLPVDLSFLITGIKSEWISLYIVLGVMLAFSSRFFALILRMNERALAYSLSQLLPKLVFLLVLLVYLYFEVASKFEYLILAQLVGVSSAFVILIINTRESLIQAAKASFDLTLLKRVLVYTIPLIGSGLTFWGLAATDKFFLRLLSTFEELGIYSMAYSFSGAALVLQAIFSTVWAPQVYKWAAKGEGEEKVKNLVQILALLICLVWSLTGLLSWLSLLILPDKYAKVDVLILAVIAYPLLYTLSEATGVGIGVKRKTIYALLATFMALVVNILGNYLLIPTFQSGGAAISSAIAFFIFFIFKTEYSNRIWISFERVRMYFVITLHIFLASIFNIYAGISLEFRLLSYLGLTLFTIILFWKEVKLSFSFVVDFYRTSK</sequence>
<evidence type="ECO:0000256" key="3">
    <source>
        <dbReference type="ARBA" id="ARBA00022692"/>
    </source>
</evidence>
<keyword evidence="3 6" id="KW-0812">Transmembrane</keyword>
<evidence type="ECO:0000256" key="5">
    <source>
        <dbReference type="ARBA" id="ARBA00023136"/>
    </source>
</evidence>
<feature type="transmembrane region" description="Helical" evidence="6">
    <location>
        <begin position="213"/>
        <end position="232"/>
    </location>
</feature>
<reference evidence="7 8" key="1">
    <citation type="submission" date="2024-11" db="EMBL/GenBank/DDBJ databases">
        <title>The Natural Products Discovery Center: Release of the First 8490 Sequenced Strains for Exploring Actinobacteria Biosynthetic Diversity.</title>
        <authorList>
            <person name="Kalkreuter E."/>
            <person name="Kautsar S.A."/>
            <person name="Yang D."/>
            <person name="Bader C.D."/>
            <person name="Teijaro C.N."/>
            <person name="Fluegel L."/>
            <person name="Davis C.M."/>
            <person name="Simpson J.R."/>
            <person name="Lauterbach L."/>
            <person name="Steele A.D."/>
            <person name="Gui C."/>
            <person name="Meng S."/>
            <person name="Li G."/>
            <person name="Viehrig K."/>
            <person name="Ye F."/>
            <person name="Su P."/>
            <person name="Kiefer A.F."/>
            <person name="Nichols A."/>
            <person name="Cepeda A.J."/>
            <person name="Yan W."/>
            <person name="Fan B."/>
            <person name="Jiang Y."/>
            <person name="Adhikari A."/>
            <person name="Zheng C.-J."/>
            <person name="Schuster L."/>
            <person name="Cowan T.M."/>
            <person name="Smanski M.J."/>
            <person name="Chevrette M.G."/>
            <person name="De Carvalho L.P.S."/>
            <person name="Shen B."/>
        </authorList>
    </citation>
    <scope>NUCLEOTIDE SEQUENCE [LARGE SCALE GENOMIC DNA]</scope>
    <source>
        <strain evidence="7 8">NPDC078403</strain>
    </source>
</reference>
<keyword evidence="8" id="KW-1185">Reference proteome</keyword>
<evidence type="ECO:0000256" key="4">
    <source>
        <dbReference type="ARBA" id="ARBA00022989"/>
    </source>
</evidence>
<name>A0ABW8KT99_9GAMM</name>
<dbReference type="Pfam" id="PF01943">
    <property type="entry name" value="Polysacc_synt"/>
    <property type="match status" value="1"/>
</dbReference>
<feature type="transmembrane region" description="Helical" evidence="6">
    <location>
        <begin position="252"/>
        <end position="273"/>
    </location>
</feature>
<dbReference type="InterPro" id="IPR002797">
    <property type="entry name" value="Polysacc_synth"/>
</dbReference>
<keyword evidence="2" id="KW-1003">Cell membrane</keyword>
<feature type="transmembrane region" description="Helical" evidence="6">
    <location>
        <begin position="382"/>
        <end position="401"/>
    </location>
</feature>
<evidence type="ECO:0000256" key="2">
    <source>
        <dbReference type="ARBA" id="ARBA00022475"/>
    </source>
</evidence>
<comment type="subcellular location">
    <subcellularLocation>
        <location evidence="1">Cell membrane</location>
        <topology evidence="1">Multi-pass membrane protein</topology>
    </subcellularLocation>
</comment>
<feature type="transmembrane region" description="Helical" evidence="6">
    <location>
        <begin position="355"/>
        <end position="376"/>
    </location>
</feature>
<dbReference type="PANTHER" id="PTHR30250:SF11">
    <property type="entry name" value="O-ANTIGEN TRANSPORTER-RELATED"/>
    <property type="match status" value="1"/>
</dbReference>
<feature type="transmembrane region" description="Helical" evidence="6">
    <location>
        <begin position="439"/>
        <end position="456"/>
    </location>
</feature>